<name>M9LCK1_PAEPP</name>
<dbReference type="Proteomes" id="UP000029453">
    <property type="component" value="Unassembled WGS sequence"/>
</dbReference>
<evidence type="ECO:0000313" key="1">
    <source>
        <dbReference type="EMBL" id="GAC43862.1"/>
    </source>
</evidence>
<reference evidence="1 2" key="1">
    <citation type="submission" date="2012-10" db="EMBL/GenBank/DDBJ databases">
        <title>Draft Genome Sequence of Paenibacillus popilliae ATCC 14706T.</title>
        <authorList>
            <person name="Iiyama K."/>
            <person name="Mori K."/>
            <person name="Mon H."/>
            <person name="Chieda Y."/>
            <person name="Lee J.M."/>
            <person name="Kusakabe T."/>
            <person name="Tashiro K."/>
            <person name="Asano S."/>
            <person name="Yasunaga-Aoki C."/>
            <person name="Shimizu S."/>
        </authorList>
    </citation>
    <scope>NUCLEOTIDE SEQUENCE [LARGE SCALE GENOMIC DNA]</scope>
    <source>
        <strain evidence="1 2">ATCC 14706</strain>
    </source>
</reference>
<dbReference type="EMBL" id="BALG01000264">
    <property type="protein sequence ID" value="GAC43862.1"/>
    <property type="molecule type" value="Genomic_DNA"/>
</dbReference>
<dbReference type="InterPro" id="IPR036412">
    <property type="entry name" value="HAD-like_sf"/>
</dbReference>
<accession>M9LCK1</accession>
<sequence>MEFFAKIGVEEKQFVAFGNDSNDISMFQKAFYSVRIGDHEGLGEHATEGISLDENCGVKIIEKLEELILKFSDWV</sequence>
<comment type="caution">
    <text evidence="1">The sequence shown here is derived from an EMBL/GenBank/DDBJ whole genome shotgun (WGS) entry which is preliminary data.</text>
</comment>
<organism evidence="1 2">
    <name type="scientific">Paenibacillus popilliae ATCC 14706</name>
    <dbReference type="NCBI Taxonomy" id="1212764"/>
    <lineage>
        <taxon>Bacteria</taxon>
        <taxon>Bacillati</taxon>
        <taxon>Bacillota</taxon>
        <taxon>Bacilli</taxon>
        <taxon>Bacillales</taxon>
        <taxon>Paenibacillaceae</taxon>
        <taxon>Paenibacillus</taxon>
    </lineage>
</organism>
<proteinExistence type="predicted"/>
<dbReference type="SUPFAM" id="SSF56784">
    <property type="entry name" value="HAD-like"/>
    <property type="match status" value="1"/>
</dbReference>
<keyword evidence="2" id="KW-1185">Reference proteome</keyword>
<dbReference type="Gene3D" id="3.40.50.1000">
    <property type="entry name" value="HAD superfamily/HAD-like"/>
    <property type="match status" value="1"/>
</dbReference>
<dbReference type="InterPro" id="IPR023214">
    <property type="entry name" value="HAD_sf"/>
</dbReference>
<evidence type="ECO:0000313" key="2">
    <source>
        <dbReference type="Proteomes" id="UP000029453"/>
    </source>
</evidence>
<dbReference type="GO" id="GO:0016787">
    <property type="term" value="F:hydrolase activity"/>
    <property type="evidence" value="ECO:0007669"/>
    <property type="project" value="UniProtKB-KW"/>
</dbReference>
<dbReference type="AlphaFoldDB" id="M9LCK1"/>
<keyword evidence="1" id="KW-0378">Hydrolase</keyword>
<protein>
    <submittedName>
        <fullName evidence="1">Predicted hydrolase</fullName>
    </submittedName>
</protein>
<gene>
    <name evidence="1" type="ORF">PPOP_3262</name>
</gene>
<dbReference type="Pfam" id="PF08282">
    <property type="entry name" value="Hydrolase_3"/>
    <property type="match status" value="1"/>
</dbReference>